<gene>
    <name evidence="5" type="ORF">PPSIR1_17480</name>
</gene>
<evidence type="ECO:0000256" key="3">
    <source>
        <dbReference type="ARBA" id="ARBA00023163"/>
    </source>
</evidence>
<dbReference type="InterPro" id="IPR018060">
    <property type="entry name" value="HTH_AraC"/>
</dbReference>
<keyword evidence="3" id="KW-0804">Transcription</keyword>
<sequence length="271" mass="29031">MYEAVAADEGAALDYPGVVALAPAHVDLWPERALIVSKLGEVRRHRHACAALLVGLDGAFELRGPRGCVRTRAAFIPAGFEHALDCGDTLMATLYTFALTGEAEALAATLGCSSRDLAADLELPAGLRTWLRGLYDAPLMPEATEAGLRARLLPEPARAPVDARVRAVVERVRADPRANPSLASLARELELSPTRLMHLFKAELAVPWRGFRSWERMRVLAAHVGAGESLTTAGLAAGFYDSAHLCRGFRSAFGVPPSRVLHGGSRIRAAL</sequence>
<protein>
    <submittedName>
        <fullName evidence="5">Transcriptional regulator, AraC family protein</fullName>
    </submittedName>
</protein>
<evidence type="ECO:0000313" key="5">
    <source>
        <dbReference type="EMBL" id="EDM77274.1"/>
    </source>
</evidence>
<organism evidence="5 6">
    <name type="scientific">Plesiocystis pacifica SIR-1</name>
    <dbReference type="NCBI Taxonomy" id="391625"/>
    <lineage>
        <taxon>Bacteria</taxon>
        <taxon>Pseudomonadati</taxon>
        <taxon>Myxococcota</taxon>
        <taxon>Polyangia</taxon>
        <taxon>Nannocystales</taxon>
        <taxon>Nannocystaceae</taxon>
        <taxon>Plesiocystis</taxon>
    </lineage>
</organism>
<proteinExistence type="predicted"/>
<evidence type="ECO:0000256" key="2">
    <source>
        <dbReference type="ARBA" id="ARBA00023125"/>
    </source>
</evidence>
<comment type="caution">
    <text evidence="5">The sequence shown here is derived from an EMBL/GenBank/DDBJ whole genome shotgun (WGS) entry which is preliminary data.</text>
</comment>
<dbReference type="PROSITE" id="PS00041">
    <property type="entry name" value="HTH_ARAC_FAMILY_1"/>
    <property type="match status" value="1"/>
</dbReference>
<dbReference type="eggNOG" id="COG2207">
    <property type="taxonomic scope" value="Bacteria"/>
</dbReference>
<name>A6GA61_9BACT</name>
<accession>A6GA61</accession>
<feature type="domain" description="HTH araC/xylS-type" evidence="4">
    <location>
        <begin position="166"/>
        <end position="263"/>
    </location>
</feature>
<keyword evidence="1" id="KW-0805">Transcription regulation</keyword>
<dbReference type="Gene3D" id="1.10.10.60">
    <property type="entry name" value="Homeodomain-like"/>
    <property type="match status" value="1"/>
</dbReference>
<dbReference type="GO" id="GO:0003700">
    <property type="term" value="F:DNA-binding transcription factor activity"/>
    <property type="evidence" value="ECO:0007669"/>
    <property type="project" value="InterPro"/>
</dbReference>
<dbReference type="EMBL" id="ABCS01000049">
    <property type="protein sequence ID" value="EDM77274.1"/>
    <property type="molecule type" value="Genomic_DNA"/>
</dbReference>
<evidence type="ECO:0000259" key="4">
    <source>
        <dbReference type="PROSITE" id="PS01124"/>
    </source>
</evidence>
<dbReference type="SMART" id="SM00342">
    <property type="entry name" value="HTH_ARAC"/>
    <property type="match status" value="1"/>
</dbReference>
<dbReference type="InterPro" id="IPR018062">
    <property type="entry name" value="HTH_AraC-typ_CS"/>
</dbReference>
<dbReference type="Proteomes" id="UP000005801">
    <property type="component" value="Unassembled WGS sequence"/>
</dbReference>
<evidence type="ECO:0000313" key="6">
    <source>
        <dbReference type="Proteomes" id="UP000005801"/>
    </source>
</evidence>
<dbReference type="Pfam" id="PF12833">
    <property type="entry name" value="HTH_18"/>
    <property type="match status" value="1"/>
</dbReference>
<dbReference type="InterPro" id="IPR050204">
    <property type="entry name" value="AraC_XylS_family_regulators"/>
</dbReference>
<dbReference type="PROSITE" id="PS01124">
    <property type="entry name" value="HTH_ARAC_FAMILY_2"/>
    <property type="match status" value="1"/>
</dbReference>
<evidence type="ECO:0000256" key="1">
    <source>
        <dbReference type="ARBA" id="ARBA00023015"/>
    </source>
</evidence>
<keyword evidence="6" id="KW-1185">Reference proteome</keyword>
<dbReference type="GO" id="GO:0043565">
    <property type="term" value="F:sequence-specific DNA binding"/>
    <property type="evidence" value="ECO:0007669"/>
    <property type="project" value="InterPro"/>
</dbReference>
<dbReference type="AlphaFoldDB" id="A6GA61"/>
<dbReference type="PANTHER" id="PTHR46796">
    <property type="entry name" value="HTH-TYPE TRANSCRIPTIONAL ACTIVATOR RHAS-RELATED"/>
    <property type="match status" value="1"/>
</dbReference>
<keyword evidence="2" id="KW-0238">DNA-binding</keyword>
<reference evidence="5 6" key="1">
    <citation type="submission" date="2007-06" db="EMBL/GenBank/DDBJ databases">
        <authorList>
            <person name="Shimkets L."/>
            <person name="Ferriera S."/>
            <person name="Johnson J."/>
            <person name="Kravitz S."/>
            <person name="Beeson K."/>
            <person name="Sutton G."/>
            <person name="Rogers Y.-H."/>
            <person name="Friedman R."/>
            <person name="Frazier M."/>
            <person name="Venter J.C."/>
        </authorList>
    </citation>
    <scope>NUCLEOTIDE SEQUENCE [LARGE SCALE GENOMIC DNA]</scope>
    <source>
        <strain evidence="5 6">SIR-1</strain>
    </source>
</reference>
<dbReference type="STRING" id="391625.PPSIR1_17480"/>